<dbReference type="Proteomes" id="UP001163321">
    <property type="component" value="Chromosome 9"/>
</dbReference>
<comment type="caution">
    <text evidence="1">The sequence shown here is derived from an EMBL/GenBank/DDBJ whole genome shotgun (WGS) entry which is preliminary data.</text>
</comment>
<evidence type="ECO:0000313" key="2">
    <source>
        <dbReference type="Proteomes" id="UP001163321"/>
    </source>
</evidence>
<reference evidence="1 2" key="1">
    <citation type="journal article" date="2022" name="bioRxiv">
        <title>The genome of the oomycete Peronosclerospora sorghi, a cosmopolitan pathogen of maize and sorghum, is inflated with dispersed pseudogenes.</title>
        <authorList>
            <person name="Fletcher K."/>
            <person name="Martin F."/>
            <person name="Isakeit T."/>
            <person name="Cavanaugh K."/>
            <person name="Magill C."/>
            <person name="Michelmore R."/>
        </authorList>
    </citation>
    <scope>NUCLEOTIDE SEQUENCE [LARGE SCALE GENOMIC DNA]</scope>
    <source>
        <strain evidence="1">P6</strain>
    </source>
</reference>
<keyword evidence="2" id="KW-1185">Reference proteome</keyword>
<protein>
    <submittedName>
        <fullName evidence="1">Uncharacterized protein</fullName>
    </submittedName>
</protein>
<proteinExistence type="predicted"/>
<organism evidence="1 2">
    <name type="scientific">Peronosclerospora sorghi</name>
    <dbReference type="NCBI Taxonomy" id="230839"/>
    <lineage>
        <taxon>Eukaryota</taxon>
        <taxon>Sar</taxon>
        <taxon>Stramenopiles</taxon>
        <taxon>Oomycota</taxon>
        <taxon>Peronosporomycetes</taxon>
        <taxon>Peronosporales</taxon>
        <taxon>Peronosporaceae</taxon>
        <taxon>Peronosclerospora</taxon>
    </lineage>
</organism>
<evidence type="ECO:0000313" key="1">
    <source>
        <dbReference type="EMBL" id="KAI9906092.1"/>
    </source>
</evidence>
<sequence length="116" mass="12997">MHVLATEEKTYATYDELFTSVKSFGHTQEYTITTKTSSGKGRKNLLKCSRSGTPEQVAEEDRLQKGDTTLCGRPFLLYARVLEDGLWHLTVKCGEHDHPSALDIACHAAARRLTKK</sequence>
<dbReference type="EMBL" id="CM047588">
    <property type="protein sequence ID" value="KAI9906092.1"/>
    <property type="molecule type" value="Genomic_DNA"/>
</dbReference>
<name>A0ACC0VIB4_9STRA</name>
<accession>A0ACC0VIB4</accession>
<gene>
    <name evidence="1" type="ORF">PsorP6_014016</name>
</gene>